<dbReference type="PANTHER" id="PTHR30531">
    <property type="entry name" value="FLAGELLAR BIOSYNTHETIC PROTEIN FLHB"/>
    <property type="match status" value="1"/>
</dbReference>
<name>A0ABY2CZS0_GULMO</name>
<proteinExistence type="inferred from homology"/>
<organism evidence="2 3">
    <name type="scientific">Gulbenkiania mobilis</name>
    <dbReference type="NCBI Taxonomy" id="397457"/>
    <lineage>
        <taxon>Bacteria</taxon>
        <taxon>Pseudomonadati</taxon>
        <taxon>Pseudomonadota</taxon>
        <taxon>Betaproteobacteria</taxon>
        <taxon>Neisseriales</taxon>
        <taxon>Chromobacteriaceae</taxon>
        <taxon>Gulbenkiania</taxon>
    </lineage>
</organism>
<comment type="similarity">
    <text evidence="1">Belongs to the type III secretion exporter family.</text>
</comment>
<dbReference type="InterPro" id="IPR006135">
    <property type="entry name" value="T3SS_substrate_exporter"/>
</dbReference>
<keyword evidence="2" id="KW-0282">Flagellum</keyword>
<dbReference type="Proteomes" id="UP000294801">
    <property type="component" value="Unassembled WGS sequence"/>
</dbReference>
<dbReference type="Pfam" id="PF01312">
    <property type="entry name" value="Bac_export_2"/>
    <property type="match status" value="1"/>
</dbReference>
<dbReference type="EMBL" id="SMDA01000001">
    <property type="protein sequence ID" value="TCW33531.1"/>
    <property type="molecule type" value="Genomic_DNA"/>
</dbReference>
<protein>
    <submittedName>
        <fullName evidence="2">Flagellar biosynthesis protein</fullName>
    </submittedName>
</protein>
<accession>A0ABY2CZS0</accession>
<keyword evidence="2" id="KW-0966">Cell projection</keyword>
<evidence type="ECO:0000313" key="3">
    <source>
        <dbReference type="Proteomes" id="UP000294801"/>
    </source>
</evidence>
<dbReference type="InterPro" id="IPR029025">
    <property type="entry name" value="T3SS_substrate_exporter_C"/>
</dbReference>
<dbReference type="Gene3D" id="3.40.1690.10">
    <property type="entry name" value="secretion proteins EscU"/>
    <property type="match status" value="1"/>
</dbReference>
<dbReference type="RefSeq" id="WP_054287004.1">
    <property type="nucleotide sequence ID" value="NZ_LIVN01000029.1"/>
</dbReference>
<dbReference type="PANTHER" id="PTHR30531:SF12">
    <property type="entry name" value="FLAGELLAR BIOSYNTHETIC PROTEIN FLHB"/>
    <property type="match status" value="1"/>
</dbReference>
<keyword evidence="2" id="KW-0969">Cilium</keyword>
<comment type="caution">
    <text evidence="2">The sequence shown here is derived from an EMBL/GenBank/DDBJ whole genome shotgun (WGS) entry which is preliminary data.</text>
</comment>
<gene>
    <name evidence="2" type="ORF">EV669_10147</name>
</gene>
<evidence type="ECO:0000256" key="1">
    <source>
        <dbReference type="ARBA" id="ARBA00010690"/>
    </source>
</evidence>
<dbReference type="SUPFAM" id="SSF160544">
    <property type="entry name" value="EscU C-terminal domain-like"/>
    <property type="match status" value="1"/>
</dbReference>
<sequence length="112" mass="12466">MAEAPADDNRRSAVAIRYTEGARAPQVVAKGYGQMADRIIERARESGVFIHDSPALVGLLMQVNLDQHIPPELYRAVAELLAFVYFLENQALDKGTDFDLWRLARSQPPDAV</sequence>
<reference evidence="2 3" key="1">
    <citation type="submission" date="2019-03" db="EMBL/GenBank/DDBJ databases">
        <title>Genomic Encyclopedia of Type Strains, Phase IV (KMG-IV): sequencing the most valuable type-strain genomes for metagenomic binning, comparative biology and taxonomic classification.</title>
        <authorList>
            <person name="Goeker M."/>
        </authorList>
    </citation>
    <scope>NUCLEOTIDE SEQUENCE [LARGE SCALE GENOMIC DNA]</scope>
    <source>
        <strain evidence="2 3">DSM 18507</strain>
    </source>
</reference>
<keyword evidence="3" id="KW-1185">Reference proteome</keyword>
<evidence type="ECO:0000313" key="2">
    <source>
        <dbReference type="EMBL" id="TCW33531.1"/>
    </source>
</evidence>